<sequence>MSDPNILLLLTDQERFDVTHPDGPDVDTPNIDRLANGGMYFERAYTPISICTAARGSLLSGLYPHNHGMMNNCHEPDAIRTDFPEEIPTFGEMLADAGYDNSYLGKWHVGRNQRPEEFGFQYLGGGDGHHDAANTDFREYQKKQSIDPDDISLEETIFTSNRDPTLIAAKTPIPPEATRTYYLAEKTIERLEEWAEGDGSCFHRTDFPGPHHPYTVPEPYASLYDPDEIDLWDSFQDPYGNKPAVHEAYLGYRGVEDLSEAEWREAIAKYFGFVTFIDDQIGRILDTIDRLGLDSVVIHGADHGDMTGSHRQFNKGPMMYEDTYHVPLIVRWPDVVEPESTCEEFVRLLDLMPTFLEIAGLEPPEGIDGRSLLPLLRGEKPADWPTSLFAEYHGDEFGLYSQRMIRTDRYKYVYNPPDKDELYDLERDPDELLNVIDNPQYQKTRERLQNELAQWMEETDDMISMWSQKVLRE</sequence>
<dbReference type="GO" id="GO:0046872">
    <property type="term" value="F:metal ion binding"/>
    <property type="evidence" value="ECO:0007669"/>
    <property type="project" value="UniProtKB-KW"/>
</dbReference>
<evidence type="ECO:0000313" key="6">
    <source>
        <dbReference type="Proteomes" id="UP001596118"/>
    </source>
</evidence>
<dbReference type="RefSeq" id="WP_256410295.1">
    <property type="nucleotide sequence ID" value="NZ_JANHDM010000001.1"/>
</dbReference>
<dbReference type="InterPro" id="IPR000917">
    <property type="entry name" value="Sulfatase_N"/>
</dbReference>
<dbReference type="GO" id="GO:0016787">
    <property type="term" value="F:hydrolase activity"/>
    <property type="evidence" value="ECO:0007669"/>
    <property type="project" value="UniProtKB-KW"/>
</dbReference>
<keyword evidence="6" id="KW-1185">Reference proteome</keyword>
<dbReference type="EMBL" id="JBHSKY010000006">
    <property type="protein sequence ID" value="MFC5278080.1"/>
    <property type="molecule type" value="Genomic_DNA"/>
</dbReference>
<dbReference type="CDD" id="cd16033">
    <property type="entry name" value="sulfatase_like"/>
    <property type="match status" value="1"/>
</dbReference>
<feature type="coiled-coil region" evidence="3">
    <location>
        <begin position="438"/>
        <end position="465"/>
    </location>
</feature>
<dbReference type="Proteomes" id="UP001596118">
    <property type="component" value="Unassembled WGS sequence"/>
</dbReference>
<dbReference type="PANTHER" id="PTHR45953:SF1">
    <property type="entry name" value="IDURONATE 2-SULFATASE"/>
    <property type="match status" value="1"/>
</dbReference>
<accession>A0ABD5QZI0</accession>
<dbReference type="AlphaFoldDB" id="A0ABD5QZI0"/>
<proteinExistence type="predicted"/>
<evidence type="ECO:0000313" key="5">
    <source>
        <dbReference type="EMBL" id="MFC5278080.1"/>
    </source>
</evidence>
<keyword evidence="2" id="KW-0378">Hydrolase</keyword>
<reference evidence="5 6" key="1">
    <citation type="journal article" date="2019" name="Int. J. Syst. Evol. Microbiol.">
        <title>The Global Catalogue of Microorganisms (GCM) 10K type strain sequencing project: providing services to taxonomists for standard genome sequencing and annotation.</title>
        <authorList>
            <consortium name="The Broad Institute Genomics Platform"/>
            <consortium name="The Broad Institute Genome Sequencing Center for Infectious Disease"/>
            <person name="Wu L."/>
            <person name="Ma J."/>
        </authorList>
    </citation>
    <scope>NUCLEOTIDE SEQUENCE [LARGE SCALE GENOMIC DNA]</scope>
    <source>
        <strain evidence="5 6">CGMCC 1.12124</strain>
    </source>
</reference>
<feature type="domain" description="Sulfatase N-terminal" evidence="4">
    <location>
        <begin position="4"/>
        <end position="360"/>
    </location>
</feature>
<organism evidence="5 6">
    <name type="scientific">Halorubrum rubrum</name>
    <dbReference type="NCBI Taxonomy" id="1126240"/>
    <lineage>
        <taxon>Archaea</taxon>
        <taxon>Methanobacteriati</taxon>
        <taxon>Methanobacteriota</taxon>
        <taxon>Stenosarchaea group</taxon>
        <taxon>Halobacteria</taxon>
        <taxon>Halobacteriales</taxon>
        <taxon>Haloferacaceae</taxon>
        <taxon>Halorubrum</taxon>
    </lineage>
</organism>
<dbReference type="InterPro" id="IPR017850">
    <property type="entry name" value="Alkaline_phosphatase_core_sf"/>
</dbReference>
<gene>
    <name evidence="5" type="ORF">ACFPM1_04785</name>
</gene>
<evidence type="ECO:0000256" key="2">
    <source>
        <dbReference type="ARBA" id="ARBA00022801"/>
    </source>
</evidence>
<evidence type="ECO:0000259" key="4">
    <source>
        <dbReference type="Pfam" id="PF00884"/>
    </source>
</evidence>
<dbReference type="SUPFAM" id="SSF53649">
    <property type="entry name" value="Alkaline phosphatase-like"/>
    <property type="match status" value="1"/>
</dbReference>
<dbReference type="Pfam" id="PF00884">
    <property type="entry name" value="Sulfatase"/>
    <property type="match status" value="1"/>
</dbReference>
<name>A0ABD5QZI0_9EURY</name>
<keyword evidence="1" id="KW-0479">Metal-binding</keyword>
<dbReference type="Gene3D" id="3.40.720.10">
    <property type="entry name" value="Alkaline Phosphatase, subunit A"/>
    <property type="match status" value="1"/>
</dbReference>
<evidence type="ECO:0000256" key="3">
    <source>
        <dbReference type="SAM" id="Coils"/>
    </source>
</evidence>
<dbReference type="PANTHER" id="PTHR45953">
    <property type="entry name" value="IDURONATE 2-SULFATASE"/>
    <property type="match status" value="1"/>
</dbReference>
<protein>
    <submittedName>
        <fullName evidence="5">Sulfatase-like hydrolase/transferase</fullName>
    </submittedName>
</protein>
<keyword evidence="3" id="KW-0175">Coiled coil</keyword>
<comment type="caution">
    <text evidence="5">The sequence shown here is derived from an EMBL/GenBank/DDBJ whole genome shotgun (WGS) entry which is preliminary data.</text>
</comment>
<evidence type="ECO:0000256" key="1">
    <source>
        <dbReference type="ARBA" id="ARBA00022723"/>
    </source>
</evidence>